<dbReference type="OrthoDB" id="211588at2"/>
<dbReference type="Pfam" id="PF04450">
    <property type="entry name" value="BSP"/>
    <property type="match status" value="1"/>
</dbReference>
<proteinExistence type="predicted"/>
<evidence type="ECO:0000313" key="1">
    <source>
        <dbReference type="EMBL" id="PXY47219.1"/>
    </source>
</evidence>
<dbReference type="Proteomes" id="UP000247681">
    <property type="component" value="Unassembled WGS sequence"/>
</dbReference>
<organism evidence="1 2">
    <name type="scientific">Flavobacterium hydrophilum</name>
    <dbReference type="NCBI Taxonomy" id="2211445"/>
    <lineage>
        <taxon>Bacteria</taxon>
        <taxon>Pseudomonadati</taxon>
        <taxon>Bacteroidota</taxon>
        <taxon>Flavobacteriia</taxon>
        <taxon>Flavobacteriales</taxon>
        <taxon>Flavobacteriaceae</taxon>
        <taxon>Flavobacterium</taxon>
    </lineage>
</organism>
<dbReference type="PANTHER" id="PTHR33321">
    <property type="match status" value="1"/>
</dbReference>
<protein>
    <submittedName>
        <fullName evidence="1">Secretory protein</fullName>
    </submittedName>
</protein>
<dbReference type="InterPro" id="IPR007541">
    <property type="entry name" value="Uncharacterised_BSP"/>
</dbReference>
<dbReference type="PANTHER" id="PTHR33321:SF12">
    <property type="entry name" value="PLANT BASIC SECRETORY PROTEIN (BSP) FAMILY PROTEIN"/>
    <property type="match status" value="1"/>
</dbReference>
<name>A0A2V4C7B9_9FLAO</name>
<dbReference type="AlphaFoldDB" id="A0A2V4C7B9"/>
<dbReference type="RefSeq" id="WP_110346220.1">
    <property type="nucleotide sequence ID" value="NZ_QJHL01000001.1"/>
</dbReference>
<keyword evidence="2" id="KW-1185">Reference proteome</keyword>
<sequence>MNFKINTKSFLFSILLVPLFSISKEEKNGNHNRIKANLATNNFIEKDSVIIKNGYQLTVRNSDPKLSNEFKNNIAERFFDAYPKMLEHFNPKATKSVIIIFSDADTDHPAHAINNEITVFTKFFTKPVRDKDIDVIVHEGFHLIQAYPESKNTPGWLVEGIADYVREIYGLSNAESGWVLPGTLDDKGNKYQASYRTTARFLLWVDKNFKRGIVEILDDKCRTGTYTSEIWKKETNKTIDELWDDYVKNYNKFPNN</sequence>
<comment type="caution">
    <text evidence="1">The sequence shown here is derived from an EMBL/GenBank/DDBJ whole genome shotgun (WGS) entry which is preliminary data.</text>
</comment>
<accession>A0A2V4C7B9</accession>
<evidence type="ECO:0000313" key="2">
    <source>
        <dbReference type="Proteomes" id="UP000247681"/>
    </source>
</evidence>
<reference evidence="1 2" key="1">
    <citation type="submission" date="2018-05" db="EMBL/GenBank/DDBJ databases">
        <title>Flavobacterium sp. strain IMCC34758, incomplete genome.</title>
        <authorList>
            <person name="Joung Y."/>
        </authorList>
    </citation>
    <scope>NUCLEOTIDE SEQUENCE [LARGE SCALE GENOMIC DNA]</scope>
    <source>
        <strain evidence="1 2">IMCC34758</strain>
    </source>
</reference>
<gene>
    <name evidence="1" type="ORF">DMB68_08750</name>
</gene>
<dbReference type="EMBL" id="QJHL01000001">
    <property type="protein sequence ID" value="PXY47219.1"/>
    <property type="molecule type" value="Genomic_DNA"/>
</dbReference>